<dbReference type="InterPro" id="IPR050583">
    <property type="entry name" value="Mycobacterial_A85_antigen"/>
</dbReference>
<dbReference type="InterPro" id="IPR014756">
    <property type="entry name" value="Ig_E-set"/>
</dbReference>
<dbReference type="Gene3D" id="3.40.50.1820">
    <property type="entry name" value="alpha/beta hydrolase"/>
    <property type="match status" value="1"/>
</dbReference>
<reference evidence="1 2" key="1">
    <citation type="submission" date="2018-03" db="EMBL/GenBank/DDBJ databases">
        <title>Phenotypic and genomic properties of Cyclonatronum proteinivorum gen. nov., sp. nov., a haloalkaliphilic bacteroidete from soda lakes possessing Na+-translocating rhodopsin.</title>
        <authorList>
            <person name="Toshchakov S.V."/>
            <person name="Korzhenkov A."/>
            <person name="Samarov N.I."/>
            <person name="Kublanov I.V."/>
            <person name="Muntyan M.S."/>
            <person name="Sorokin D.Y."/>
        </authorList>
    </citation>
    <scope>NUCLEOTIDE SEQUENCE [LARGE SCALE GENOMIC DNA]</scope>
    <source>
        <strain evidence="1 2">Omega</strain>
    </source>
</reference>
<keyword evidence="1" id="KW-0378">Hydrolase</keyword>
<evidence type="ECO:0000313" key="1">
    <source>
        <dbReference type="EMBL" id="AXJ01317.1"/>
    </source>
</evidence>
<dbReference type="InterPro" id="IPR000801">
    <property type="entry name" value="Esterase-like"/>
</dbReference>
<dbReference type="Proteomes" id="UP000254808">
    <property type="component" value="Chromosome"/>
</dbReference>
<dbReference type="InterPro" id="IPR013783">
    <property type="entry name" value="Ig-like_fold"/>
</dbReference>
<dbReference type="EMBL" id="CP027806">
    <property type="protein sequence ID" value="AXJ01317.1"/>
    <property type="molecule type" value="Genomic_DNA"/>
</dbReference>
<sequence>MEDERPVFITGNFNNWAPADPSWKMHPESDQHFSFTFESIDGLPDEIEYKFTRGGWDDVELDEYGNEPPHNRMISRFERCVEDRVVNWRRDGKFHNDRYLPLVNIISEQFEIPQLIKTRRITALLPWNYYETDKHYPVIYLQDGQNLFDDFAPFGSWGLAKRLAFLAERGKADFIVIAIDHAESERIAEFTPTLPTSVLGAGDGEKYARFLTETLKPYIDSHYRTRPEREFTGIGGSSMGGLISIYATMLHPDKYSRLMLFSPSFWVTPNLPIRFIDEVPQFEGRIYIYGGGRESEMLVGRLQAFYDKINTVNHERNLQARLSINPMGRHSELEWGREFPIAAEWLFDFGD</sequence>
<proteinExistence type="predicted"/>
<dbReference type="GO" id="GO:0016787">
    <property type="term" value="F:hydrolase activity"/>
    <property type="evidence" value="ECO:0007669"/>
    <property type="project" value="UniProtKB-KW"/>
</dbReference>
<dbReference type="KEGG" id="cprv:CYPRO_2067"/>
<dbReference type="AlphaFoldDB" id="A0A345ULG5"/>
<evidence type="ECO:0000313" key="2">
    <source>
        <dbReference type="Proteomes" id="UP000254808"/>
    </source>
</evidence>
<dbReference type="InterPro" id="IPR029058">
    <property type="entry name" value="AB_hydrolase_fold"/>
</dbReference>
<protein>
    <submittedName>
        <fullName evidence="1">Putative hydrolase of the alpha/beta superfamily</fullName>
    </submittedName>
</protein>
<dbReference type="PANTHER" id="PTHR48098">
    <property type="entry name" value="ENTEROCHELIN ESTERASE-RELATED"/>
    <property type="match status" value="1"/>
</dbReference>
<keyword evidence="2" id="KW-1185">Reference proteome</keyword>
<dbReference type="SUPFAM" id="SSF53474">
    <property type="entry name" value="alpha/beta-Hydrolases"/>
    <property type="match status" value="1"/>
</dbReference>
<dbReference type="SUPFAM" id="SSF81296">
    <property type="entry name" value="E set domains"/>
    <property type="match status" value="1"/>
</dbReference>
<dbReference type="PANTHER" id="PTHR48098:SF6">
    <property type="entry name" value="FERRI-BACILLIBACTIN ESTERASE BESA"/>
    <property type="match status" value="1"/>
</dbReference>
<name>A0A345ULG5_9BACT</name>
<dbReference type="CDD" id="cd02859">
    <property type="entry name" value="E_set_AMPKbeta_like_N"/>
    <property type="match status" value="1"/>
</dbReference>
<gene>
    <name evidence="1" type="ORF">CYPRO_2067</name>
</gene>
<organism evidence="1 2">
    <name type="scientific">Cyclonatronum proteinivorum</name>
    <dbReference type="NCBI Taxonomy" id="1457365"/>
    <lineage>
        <taxon>Bacteria</taxon>
        <taxon>Pseudomonadati</taxon>
        <taxon>Balneolota</taxon>
        <taxon>Balneolia</taxon>
        <taxon>Balneolales</taxon>
        <taxon>Cyclonatronaceae</taxon>
        <taxon>Cyclonatronum</taxon>
    </lineage>
</organism>
<accession>A0A345ULG5</accession>
<dbReference type="Gene3D" id="2.60.40.10">
    <property type="entry name" value="Immunoglobulins"/>
    <property type="match status" value="1"/>
</dbReference>
<dbReference type="Pfam" id="PF00756">
    <property type="entry name" value="Esterase"/>
    <property type="match status" value="1"/>
</dbReference>